<evidence type="ECO:0000313" key="9">
    <source>
        <dbReference type="Proteomes" id="UP001595987"/>
    </source>
</evidence>
<dbReference type="InterPro" id="IPR033752">
    <property type="entry name" value="MetA_family"/>
</dbReference>
<keyword evidence="9" id="KW-1185">Reference proteome</keyword>
<comment type="catalytic activity">
    <reaction evidence="6 7">
        <text>L-homoserine + acetyl-CoA = O-acetyl-L-homoserine + CoA</text>
        <dbReference type="Rhea" id="RHEA:13701"/>
        <dbReference type="ChEBI" id="CHEBI:57287"/>
        <dbReference type="ChEBI" id="CHEBI:57288"/>
        <dbReference type="ChEBI" id="CHEBI:57476"/>
        <dbReference type="ChEBI" id="CHEBI:57716"/>
        <dbReference type="EC" id="2.3.1.31"/>
    </reaction>
</comment>
<dbReference type="SUPFAM" id="SSF52317">
    <property type="entry name" value="Class I glutamine amidotransferase-like"/>
    <property type="match status" value="1"/>
</dbReference>
<dbReference type="EMBL" id="JBHSGD010000004">
    <property type="protein sequence ID" value="MFC4651909.1"/>
    <property type="molecule type" value="Genomic_DNA"/>
</dbReference>
<evidence type="ECO:0000256" key="1">
    <source>
        <dbReference type="ARBA" id="ARBA00022490"/>
    </source>
</evidence>
<feature type="site" description="Important for acyl-CoA specificity" evidence="7">
    <location>
        <position position="111"/>
    </location>
</feature>
<protein>
    <recommendedName>
        <fullName evidence="7">Homoserine O-acetyltransferase</fullName>
        <shortName evidence="7">HAT</shortName>
        <ecNumber evidence="7">2.3.1.31</ecNumber>
    </recommendedName>
    <alternativeName>
        <fullName evidence="7">Homoserine transacetylase</fullName>
        <shortName evidence="7">HTA</shortName>
    </alternativeName>
</protein>
<feature type="binding site" evidence="7">
    <location>
        <position position="249"/>
    </location>
    <ligand>
        <name>substrate</name>
    </ligand>
</feature>
<gene>
    <name evidence="8" type="primary">metA</name>
    <name evidence="7" type="synonym">metAA</name>
    <name evidence="8" type="ORF">ACFO26_03225</name>
</gene>
<dbReference type="Pfam" id="PF04204">
    <property type="entry name" value="HTS"/>
    <property type="match status" value="1"/>
</dbReference>
<comment type="pathway">
    <text evidence="7">Amino-acid biosynthesis; L-methionine biosynthesis via de novo pathway; O-acetyl-L-homoserine from L-homoserine: step 1/1.</text>
</comment>
<feature type="active site" evidence="7">
    <location>
        <position position="237"/>
    </location>
</feature>
<evidence type="ECO:0000313" key="8">
    <source>
        <dbReference type="EMBL" id="MFC4651909.1"/>
    </source>
</evidence>
<dbReference type="PANTHER" id="PTHR20919">
    <property type="entry name" value="HOMOSERINE O-SUCCINYLTRANSFERASE"/>
    <property type="match status" value="1"/>
</dbReference>
<dbReference type="HAMAP" id="MF_00295">
    <property type="entry name" value="MetA_acyltransf"/>
    <property type="match status" value="1"/>
</dbReference>
<accession>A0ABV9JCV1</accession>
<evidence type="ECO:0000256" key="5">
    <source>
        <dbReference type="ARBA" id="ARBA00023315"/>
    </source>
</evidence>
<dbReference type="GO" id="GO:0008899">
    <property type="term" value="F:homoserine O-succinyltransferase activity"/>
    <property type="evidence" value="ECO:0007669"/>
    <property type="project" value="UniProtKB-EC"/>
</dbReference>
<feature type="binding site" evidence="7">
    <location>
        <position position="192"/>
    </location>
    <ligand>
        <name>substrate</name>
    </ligand>
</feature>
<dbReference type="RefSeq" id="WP_213533772.1">
    <property type="nucleotide sequence ID" value="NZ_BOVQ01000002.1"/>
</dbReference>
<keyword evidence="1 7" id="KW-0963">Cytoplasm</keyword>
<dbReference type="InterPro" id="IPR005697">
    <property type="entry name" value="HST_MetA"/>
</dbReference>
<evidence type="ECO:0000256" key="6">
    <source>
        <dbReference type="ARBA" id="ARBA00049043"/>
    </source>
</evidence>
<comment type="similarity">
    <text evidence="7">Belongs to the MetA family.</text>
</comment>
<name>A0ABV9JCV1_9LACT</name>
<dbReference type="Gene3D" id="3.40.50.880">
    <property type="match status" value="1"/>
</dbReference>
<organism evidence="8 9">
    <name type="scientific">Lactococcus nasutitermitis</name>
    <dbReference type="NCBI Taxonomy" id="1652957"/>
    <lineage>
        <taxon>Bacteria</taxon>
        <taxon>Bacillati</taxon>
        <taxon>Bacillota</taxon>
        <taxon>Bacilli</taxon>
        <taxon>Lactobacillales</taxon>
        <taxon>Streptococcaceae</taxon>
        <taxon>Lactococcus</taxon>
    </lineage>
</organism>
<evidence type="ECO:0000256" key="4">
    <source>
        <dbReference type="ARBA" id="ARBA00023167"/>
    </source>
</evidence>
<reference evidence="9" key="1">
    <citation type="journal article" date="2019" name="Int. J. Syst. Evol. Microbiol.">
        <title>The Global Catalogue of Microorganisms (GCM) 10K type strain sequencing project: providing services to taxonomists for standard genome sequencing and annotation.</title>
        <authorList>
            <consortium name="The Broad Institute Genomics Platform"/>
            <consortium name="The Broad Institute Genome Sequencing Center for Infectious Disease"/>
            <person name="Wu L."/>
            <person name="Ma J."/>
        </authorList>
    </citation>
    <scope>NUCLEOTIDE SEQUENCE [LARGE SCALE GENOMIC DNA]</scope>
    <source>
        <strain evidence="9">CCUG 63287</strain>
    </source>
</reference>
<feature type="site" description="Important for substrate specificity" evidence="7">
    <location>
        <position position="192"/>
    </location>
</feature>
<evidence type="ECO:0000256" key="7">
    <source>
        <dbReference type="HAMAP-Rule" id="MF_00295"/>
    </source>
</evidence>
<dbReference type="InterPro" id="IPR029062">
    <property type="entry name" value="Class_I_gatase-like"/>
</dbReference>
<dbReference type="NCBIfam" id="TIGR01001">
    <property type="entry name" value="metA"/>
    <property type="match status" value="1"/>
</dbReference>
<keyword evidence="2 7" id="KW-0028">Amino-acid biosynthesis</keyword>
<dbReference type="EC" id="2.3.1.31" evidence="7"/>
<dbReference type="Proteomes" id="UP001595987">
    <property type="component" value="Unassembled WGS sequence"/>
</dbReference>
<feature type="binding site" evidence="7">
    <location>
        <position position="163"/>
    </location>
    <ligand>
        <name>substrate</name>
    </ligand>
</feature>
<keyword evidence="3 7" id="KW-0808">Transferase</keyword>
<keyword evidence="5 7" id="KW-0012">Acyltransferase</keyword>
<dbReference type="PIRSF" id="PIRSF000450">
    <property type="entry name" value="H_ser_succinyltr"/>
    <property type="match status" value="1"/>
</dbReference>
<comment type="function">
    <text evidence="7">Transfers an acetyl group from acetyl-CoA to L-homoserine, forming acetyl-L-homoserine.</text>
</comment>
<comment type="caution">
    <text evidence="7">Lacks conserved residue(s) required for the propagation of feature annotation.</text>
</comment>
<feature type="active site" description="Proton acceptor" evidence="7">
    <location>
        <position position="235"/>
    </location>
</feature>
<dbReference type="CDD" id="cd03131">
    <property type="entry name" value="GATase1_HTS"/>
    <property type="match status" value="1"/>
</dbReference>
<comment type="caution">
    <text evidence="8">The sequence shown here is derived from an EMBL/GenBank/DDBJ whole genome shotgun (WGS) entry which is preliminary data.</text>
</comment>
<dbReference type="PANTHER" id="PTHR20919:SF0">
    <property type="entry name" value="HOMOSERINE O-SUCCINYLTRANSFERASE"/>
    <property type="match status" value="1"/>
</dbReference>
<keyword evidence="4 7" id="KW-0486">Methionine biosynthesis</keyword>
<feature type="active site" description="Acyl-thioester intermediate" evidence="7">
    <location>
        <position position="142"/>
    </location>
</feature>
<evidence type="ECO:0000256" key="2">
    <source>
        <dbReference type="ARBA" id="ARBA00022605"/>
    </source>
</evidence>
<evidence type="ECO:0000256" key="3">
    <source>
        <dbReference type="ARBA" id="ARBA00022679"/>
    </source>
</evidence>
<comment type="subcellular location">
    <subcellularLocation>
        <location evidence="7">Cytoplasm</location>
    </subcellularLocation>
</comment>
<sequence>MPVKIVKNLPATKILQEENIFVMDDERAQNQGIRPMNLLIVNLMPRKQATETQILRLLSNTPLQVNVDLLYTTTHAVKNTTQGHLDSFYRSFDEVKLGYYDGMIVTGAPVETLEFEEVDYWQELLEIFEWSKTHVYSTLHICWGAQAGLYARYGVDKVELPQKLVGIYKNSVENHKHVLFRGFDDSFTCPHSRYTTSDEQAISQLTDFEILSKSEETGLSVVTKKNLREVYIFGHLEYDRDTLNWEYQRDKSAGITVDKPVNYFPEDDDKKKPQMTWASAASLFFSNWLNYAVYQRTPYVAARLSEHPESDFDFNLTNLTSADSAML</sequence>
<proteinExistence type="inferred from homology"/>